<proteinExistence type="predicted"/>
<feature type="region of interest" description="Disordered" evidence="1">
    <location>
        <begin position="1"/>
        <end position="64"/>
    </location>
</feature>
<dbReference type="Proteomes" id="UP000001292">
    <property type="component" value="Unassembled WGS sequence"/>
</dbReference>
<feature type="compositionally biased region" description="Polar residues" evidence="1">
    <location>
        <begin position="54"/>
        <end position="64"/>
    </location>
</feature>
<dbReference type="AlphaFoldDB" id="B4I4S1"/>
<feature type="compositionally biased region" description="Basic residues" evidence="1">
    <location>
        <begin position="43"/>
        <end position="52"/>
    </location>
</feature>
<feature type="compositionally biased region" description="Low complexity" evidence="1">
    <location>
        <begin position="27"/>
        <end position="41"/>
    </location>
</feature>
<evidence type="ECO:0000313" key="2">
    <source>
        <dbReference type="EMBL" id="EDW55214.1"/>
    </source>
</evidence>
<organism evidence="3">
    <name type="scientific">Drosophila sechellia</name>
    <name type="common">Fruit fly</name>
    <dbReference type="NCBI Taxonomy" id="7238"/>
    <lineage>
        <taxon>Eukaryota</taxon>
        <taxon>Metazoa</taxon>
        <taxon>Ecdysozoa</taxon>
        <taxon>Arthropoda</taxon>
        <taxon>Hexapoda</taxon>
        <taxon>Insecta</taxon>
        <taxon>Pterygota</taxon>
        <taxon>Neoptera</taxon>
        <taxon>Endopterygota</taxon>
        <taxon>Diptera</taxon>
        <taxon>Brachycera</taxon>
        <taxon>Muscomorpha</taxon>
        <taxon>Ephydroidea</taxon>
        <taxon>Drosophilidae</taxon>
        <taxon>Drosophila</taxon>
        <taxon>Sophophora</taxon>
    </lineage>
</organism>
<protein>
    <submittedName>
        <fullName evidence="2">GM10490</fullName>
    </submittedName>
</protein>
<keyword evidence="3" id="KW-1185">Reference proteome</keyword>
<dbReference type="EMBL" id="CH480821">
    <property type="protein sequence ID" value="EDW55214.1"/>
    <property type="molecule type" value="Genomic_DNA"/>
</dbReference>
<evidence type="ECO:0000313" key="3">
    <source>
        <dbReference type="Proteomes" id="UP000001292"/>
    </source>
</evidence>
<gene>
    <name evidence="2" type="primary">Dsec\GM10490</name>
    <name evidence="2" type="ORF">Dsec_GM10490</name>
</gene>
<accession>B4I4S1</accession>
<sequence>MFLESVPPRTISTKDNDTDTDTEVDVDASVTTNTSTASEITTRQHHEKRLRRNSFASCSSPRQR</sequence>
<name>B4I4S1_DROSE</name>
<reference evidence="2 3" key="1">
    <citation type="journal article" date="2007" name="Nature">
        <title>Evolution of genes and genomes on the Drosophila phylogeny.</title>
        <authorList>
            <consortium name="Drosophila 12 Genomes Consortium"/>
            <person name="Clark A.G."/>
            <person name="Eisen M.B."/>
            <person name="Smith D.R."/>
            <person name="Bergman C.M."/>
            <person name="Oliver B."/>
            <person name="Markow T.A."/>
            <person name="Kaufman T.C."/>
            <person name="Kellis M."/>
            <person name="Gelbart W."/>
            <person name="Iyer V.N."/>
            <person name="Pollard D.A."/>
            <person name="Sackton T.B."/>
            <person name="Larracuente A.M."/>
            <person name="Singh N.D."/>
            <person name="Abad J.P."/>
            <person name="Abt D.N."/>
            <person name="Adryan B."/>
            <person name="Aguade M."/>
            <person name="Akashi H."/>
            <person name="Anderson W.W."/>
            <person name="Aquadro C.F."/>
            <person name="Ardell D.H."/>
            <person name="Arguello R."/>
            <person name="Artieri C.G."/>
            <person name="Barbash D.A."/>
            <person name="Barker D."/>
            <person name="Barsanti P."/>
            <person name="Batterham P."/>
            <person name="Batzoglou S."/>
            <person name="Begun D."/>
            <person name="Bhutkar A."/>
            <person name="Blanco E."/>
            <person name="Bosak S.A."/>
            <person name="Bradley R.K."/>
            <person name="Brand A.D."/>
            <person name="Brent M.R."/>
            <person name="Brooks A.N."/>
            <person name="Brown R.H."/>
            <person name="Butlin R.K."/>
            <person name="Caggese C."/>
            <person name="Calvi B.R."/>
            <person name="Bernardo de Carvalho A."/>
            <person name="Caspi A."/>
            <person name="Castrezana S."/>
            <person name="Celniker S.E."/>
            <person name="Chang J.L."/>
            <person name="Chapple C."/>
            <person name="Chatterji S."/>
            <person name="Chinwalla A."/>
            <person name="Civetta A."/>
            <person name="Clifton S.W."/>
            <person name="Comeron J.M."/>
            <person name="Costello J.C."/>
            <person name="Coyne J.A."/>
            <person name="Daub J."/>
            <person name="David R.G."/>
            <person name="Delcher A.L."/>
            <person name="Delehaunty K."/>
            <person name="Do C.B."/>
            <person name="Ebling H."/>
            <person name="Edwards K."/>
            <person name="Eickbush T."/>
            <person name="Evans J.D."/>
            <person name="Filipski A."/>
            <person name="Findeiss S."/>
            <person name="Freyhult E."/>
            <person name="Fulton L."/>
            <person name="Fulton R."/>
            <person name="Garcia A.C."/>
            <person name="Gardiner A."/>
            <person name="Garfield D.A."/>
            <person name="Garvin B.E."/>
            <person name="Gibson G."/>
            <person name="Gilbert D."/>
            <person name="Gnerre S."/>
            <person name="Godfrey J."/>
            <person name="Good R."/>
            <person name="Gotea V."/>
            <person name="Gravely B."/>
            <person name="Greenberg A.J."/>
            <person name="Griffiths-Jones S."/>
            <person name="Gross S."/>
            <person name="Guigo R."/>
            <person name="Gustafson E.A."/>
            <person name="Haerty W."/>
            <person name="Hahn M.W."/>
            <person name="Halligan D.L."/>
            <person name="Halpern A.L."/>
            <person name="Halter G.M."/>
            <person name="Han M.V."/>
            <person name="Heger A."/>
            <person name="Hillier L."/>
            <person name="Hinrichs A.S."/>
            <person name="Holmes I."/>
            <person name="Hoskins R.A."/>
            <person name="Hubisz M.J."/>
            <person name="Hultmark D."/>
            <person name="Huntley M.A."/>
            <person name="Jaffe D.B."/>
            <person name="Jagadeeshan S."/>
            <person name="Jeck W.R."/>
            <person name="Johnson J."/>
            <person name="Jones C.D."/>
            <person name="Jordan W.C."/>
            <person name="Karpen G.H."/>
            <person name="Kataoka E."/>
            <person name="Keightley P.D."/>
            <person name="Kheradpour P."/>
            <person name="Kirkness E.F."/>
            <person name="Koerich L.B."/>
            <person name="Kristiansen K."/>
            <person name="Kudrna D."/>
            <person name="Kulathinal R.J."/>
            <person name="Kumar S."/>
            <person name="Kwok R."/>
            <person name="Lander E."/>
            <person name="Langley C.H."/>
            <person name="Lapoint R."/>
            <person name="Lazzaro B.P."/>
            <person name="Lee S.J."/>
            <person name="Levesque L."/>
            <person name="Li R."/>
            <person name="Lin C.F."/>
            <person name="Lin M.F."/>
            <person name="Lindblad-Toh K."/>
            <person name="Llopart A."/>
            <person name="Long M."/>
            <person name="Low L."/>
            <person name="Lozovsky E."/>
            <person name="Lu J."/>
            <person name="Luo M."/>
            <person name="Machado C.A."/>
            <person name="Makalowski W."/>
            <person name="Marzo M."/>
            <person name="Matsuda M."/>
            <person name="Matzkin L."/>
            <person name="McAllister B."/>
            <person name="McBride C.S."/>
            <person name="McKernan B."/>
            <person name="McKernan K."/>
            <person name="Mendez-Lago M."/>
            <person name="Minx P."/>
            <person name="Mollenhauer M.U."/>
            <person name="Montooth K."/>
            <person name="Mount S.M."/>
            <person name="Mu X."/>
            <person name="Myers E."/>
            <person name="Negre B."/>
            <person name="Newfeld S."/>
            <person name="Nielsen R."/>
            <person name="Noor M.A."/>
            <person name="O'Grady P."/>
            <person name="Pachter L."/>
            <person name="Papaceit M."/>
            <person name="Parisi M.J."/>
            <person name="Parisi M."/>
            <person name="Parts L."/>
            <person name="Pedersen J.S."/>
            <person name="Pesole G."/>
            <person name="Phillippy A.M."/>
            <person name="Ponting C.P."/>
            <person name="Pop M."/>
            <person name="Porcelli D."/>
            <person name="Powell J.R."/>
            <person name="Prohaska S."/>
            <person name="Pruitt K."/>
            <person name="Puig M."/>
            <person name="Quesneville H."/>
            <person name="Ram K.R."/>
            <person name="Rand D."/>
            <person name="Rasmussen M.D."/>
            <person name="Reed L.K."/>
            <person name="Reenan R."/>
            <person name="Reily A."/>
            <person name="Remington K.A."/>
            <person name="Rieger T.T."/>
            <person name="Ritchie M.G."/>
            <person name="Robin C."/>
            <person name="Rogers Y.H."/>
            <person name="Rohde C."/>
            <person name="Rozas J."/>
            <person name="Rubenfield M.J."/>
            <person name="Ruiz A."/>
            <person name="Russo S."/>
            <person name="Salzberg S.L."/>
            <person name="Sanchez-Gracia A."/>
            <person name="Saranga D.J."/>
            <person name="Sato H."/>
            <person name="Schaeffer S.W."/>
            <person name="Schatz M.C."/>
            <person name="Schlenke T."/>
            <person name="Schwartz R."/>
            <person name="Segarra C."/>
            <person name="Singh R.S."/>
            <person name="Sirot L."/>
            <person name="Sirota M."/>
            <person name="Sisneros N.B."/>
            <person name="Smith C.D."/>
            <person name="Smith T.F."/>
            <person name="Spieth J."/>
            <person name="Stage D.E."/>
            <person name="Stark A."/>
            <person name="Stephan W."/>
            <person name="Strausberg R.L."/>
            <person name="Strempel S."/>
            <person name="Sturgill D."/>
            <person name="Sutton G."/>
            <person name="Sutton G.G."/>
            <person name="Tao W."/>
            <person name="Teichmann S."/>
            <person name="Tobari Y.N."/>
            <person name="Tomimura Y."/>
            <person name="Tsolas J.M."/>
            <person name="Valente V.L."/>
            <person name="Venter E."/>
            <person name="Venter J.C."/>
            <person name="Vicario S."/>
            <person name="Vieira F.G."/>
            <person name="Vilella A.J."/>
            <person name="Villasante A."/>
            <person name="Walenz B."/>
            <person name="Wang J."/>
            <person name="Wasserman M."/>
            <person name="Watts T."/>
            <person name="Wilson D."/>
            <person name="Wilson R.K."/>
            <person name="Wing R.A."/>
            <person name="Wolfner M.F."/>
            <person name="Wong A."/>
            <person name="Wong G.K."/>
            <person name="Wu C.I."/>
            <person name="Wu G."/>
            <person name="Yamamoto D."/>
            <person name="Yang H.P."/>
            <person name="Yang S.P."/>
            <person name="Yorke J.A."/>
            <person name="Yoshida K."/>
            <person name="Zdobnov E."/>
            <person name="Zhang P."/>
            <person name="Zhang Y."/>
            <person name="Zimin A.V."/>
            <person name="Baldwin J."/>
            <person name="Abdouelleil A."/>
            <person name="Abdulkadir J."/>
            <person name="Abebe A."/>
            <person name="Abera B."/>
            <person name="Abreu J."/>
            <person name="Acer S.C."/>
            <person name="Aftuck L."/>
            <person name="Alexander A."/>
            <person name="An P."/>
            <person name="Anderson E."/>
            <person name="Anderson S."/>
            <person name="Arachi H."/>
            <person name="Azer M."/>
            <person name="Bachantsang P."/>
            <person name="Barry A."/>
            <person name="Bayul T."/>
            <person name="Berlin A."/>
            <person name="Bessette D."/>
            <person name="Bloom T."/>
            <person name="Blye J."/>
            <person name="Boguslavskiy L."/>
            <person name="Bonnet C."/>
            <person name="Boukhgalter B."/>
            <person name="Bourzgui I."/>
            <person name="Brown A."/>
            <person name="Cahill P."/>
            <person name="Channer S."/>
            <person name="Cheshatsang Y."/>
            <person name="Chuda L."/>
            <person name="Citroen M."/>
            <person name="Collymore A."/>
            <person name="Cooke P."/>
            <person name="Costello M."/>
            <person name="D'Aco K."/>
            <person name="Daza R."/>
            <person name="De Haan G."/>
            <person name="DeGray S."/>
            <person name="DeMaso C."/>
            <person name="Dhargay N."/>
            <person name="Dooley K."/>
            <person name="Dooley E."/>
            <person name="Doricent M."/>
            <person name="Dorje P."/>
            <person name="Dorjee K."/>
            <person name="Dupes A."/>
            <person name="Elong R."/>
            <person name="Falk J."/>
            <person name="Farina A."/>
            <person name="Faro S."/>
            <person name="Ferguson D."/>
            <person name="Fisher S."/>
            <person name="Foley C.D."/>
            <person name="Franke A."/>
            <person name="Friedrich D."/>
            <person name="Gadbois L."/>
            <person name="Gearin G."/>
            <person name="Gearin C.R."/>
            <person name="Giannoukos G."/>
            <person name="Goode T."/>
            <person name="Graham J."/>
            <person name="Grandbois E."/>
            <person name="Grewal S."/>
            <person name="Gyaltsen K."/>
            <person name="Hafez N."/>
            <person name="Hagos B."/>
            <person name="Hall J."/>
            <person name="Henson C."/>
            <person name="Hollinger A."/>
            <person name="Honan T."/>
            <person name="Huard M.D."/>
            <person name="Hughes L."/>
            <person name="Hurhula B."/>
            <person name="Husby M.E."/>
            <person name="Kamat A."/>
            <person name="Kanga B."/>
            <person name="Kashin S."/>
            <person name="Khazanovich D."/>
            <person name="Kisner P."/>
            <person name="Lance K."/>
            <person name="Lara M."/>
            <person name="Lee W."/>
            <person name="Lennon N."/>
            <person name="Letendre F."/>
            <person name="LeVine R."/>
            <person name="Lipovsky A."/>
            <person name="Liu X."/>
            <person name="Liu J."/>
            <person name="Liu S."/>
            <person name="Lokyitsang T."/>
            <person name="Lokyitsang Y."/>
            <person name="Lubonja R."/>
            <person name="Lui A."/>
            <person name="MacDonald P."/>
            <person name="Magnisalis V."/>
            <person name="Maru K."/>
            <person name="Matthews C."/>
            <person name="McCusker W."/>
            <person name="McDonough S."/>
            <person name="Mehta T."/>
            <person name="Meldrim J."/>
            <person name="Meneus L."/>
            <person name="Mihai O."/>
            <person name="Mihalev A."/>
            <person name="Mihova T."/>
            <person name="Mittelman R."/>
            <person name="Mlenga V."/>
            <person name="Montmayeur A."/>
            <person name="Mulrain L."/>
            <person name="Navidi A."/>
            <person name="Naylor J."/>
            <person name="Negash T."/>
            <person name="Nguyen T."/>
            <person name="Nguyen N."/>
            <person name="Nicol R."/>
            <person name="Norbu C."/>
            <person name="Norbu N."/>
            <person name="Novod N."/>
            <person name="O'Neill B."/>
            <person name="Osman S."/>
            <person name="Markiewicz E."/>
            <person name="Oyono O.L."/>
            <person name="Patti C."/>
            <person name="Phunkhang P."/>
            <person name="Pierre F."/>
            <person name="Priest M."/>
            <person name="Raghuraman S."/>
            <person name="Rege F."/>
            <person name="Reyes R."/>
            <person name="Rise C."/>
            <person name="Rogov P."/>
            <person name="Ross K."/>
            <person name="Ryan E."/>
            <person name="Settipalli S."/>
            <person name="Shea T."/>
            <person name="Sherpa N."/>
            <person name="Shi L."/>
            <person name="Shih D."/>
            <person name="Sparrow T."/>
            <person name="Spaulding J."/>
            <person name="Stalker J."/>
            <person name="Stange-Thomann N."/>
            <person name="Stavropoulos S."/>
            <person name="Stone C."/>
            <person name="Strader C."/>
            <person name="Tesfaye S."/>
            <person name="Thomson T."/>
            <person name="Thoulutsang Y."/>
            <person name="Thoulutsang D."/>
            <person name="Topham K."/>
            <person name="Topping I."/>
            <person name="Tsamla T."/>
            <person name="Vassiliev H."/>
            <person name="Vo A."/>
            <person name="Wangchuk T."/>
            <person name="Wangdi T."/>
            <person name="Weiand M."/>
            <person name="Wilkinson J."/>
            <person name="Wilson A."/>
            <person name="Yadav S."/>
            <person name="Young G."/>
            <person name="Yu Q."/>
            <person name="Zembek L."/>
            <person name="Zhong D."/>
            <person name="Zimmer A."/>
            <person name="Zwirko Z."/>
            <person name="Jaffe D.B."/>
            <person name="Alvarez P."/>
            <person name="Brockman W."/>
            <person name="Butler J."/>
            <person name="Chin C."/>
            <person name="Gnerre S."/>
            <person name="Grabherr M."/>
            <person name="Kleber M."/>
            <person name="Mauceli E."/>
            <person name="MacCallum I."/>
        </authorList>
    </citation>
    <scope>NUCLEOTIDE SEQUENCE [LARGE SCALE GENOMIC DNA]</scope>
    <source>
        <strain evidence="3">Rob3c / Tucson 14021-0248.25</strain>
    </source>
</reference>
<dbReference type="HOGENOM" id="CLU_2869996_0_0_1"/>
<evidence type="ECO:0000256" key="1">
    <source>
        <dbReference type="SAM" id="MobiDB-lite"/>
    </source>
</evidence>